<reference evidence="1" key="1">
    <citation type="submission" date="2022-08" db="EMBL/GenBank/DDBJ databases">
        <title>Novel Bdellovibrio Species Isolated from Svalbard: Designation Bdellovibrio svalbardensis.</title>
        <authorList>
            <person name="Mitchell R.J."/>
            <person name="Choi S.Y."/>
        </authorList>
    </citation>
    <scope>NUCLEOTIDE SEQUENCE</scope>
    <source>
        <strain evidence="1">PAP01</strain>
    </source>
</reference>
<organism evidence="1 2">
    <name type="scientific">Bdellovibrio svalbardensis</name>
    <dbReference type="NCBI Taxonomy" id="2972972"/>
    <lineage>
        <taxon>Bacteria</taxon>
        <taxon>Pseudomonadati</taxon>
        <taxon>Bdellovibrionota</taxon>
        <taxon>Bdellovibrionia</taxon>
        <taxon>Bdellovibrionales</taxon>
        <taxon>Pseudobdellovibrionaceae</taxon>
        <taxon>Bdellovibrio</taxon>
    </lineage>
</organism>
<gene>
    <name evidence="1" type="ORF">NWE73_17560</name>
</gene>
<dbReference type="InterPro" id="IPR006813">
    <property type="entry name" value="Glyco_trans_17"/>
</dbReference>
<proteinExistence type="predicted"/>
<evidence type="ECO:0000313" key="1">
    <source>
        <dbReference type="EMBL" id="MDG0818194.1"/>
    </source>
</evidence>
<dbReference type="PANTHER" id="PTHR12224">
    <property type="entry name" value="BETA-1,4-MANNOSYL-GLYCOPROTEIN BETA-1,4-N-ACETYLGLUCOSAMINYL-TRANSFERASE"/>
    <property type="match status" value="1"/>
</dbReference>
<sequence>MIYDCFAFFNELDLLEIRLNTLDSVVDRFVLVEATRTFQKAEKPLFFEQNKERFKPFLHKIEHIVVDEYPGFFAKFRVPTTWDYDDHQKEQIKRGLKNCKPDDVIIISDVDEIPRPELVKQYADKPGIKVFQQRLYYYYLNCFIKKYPEPIEVYNGYMPWQGTVMLQYKDLKTVQKARLLRGERQGSKKVTIISEGGWHFSYLGGVKKVIEKIEAYAHTEHNVVDFKDPKRIEEVLRKGGSLYGQELDSEFVKIGKDFPQYLQDHKEKYQELILE</sequence>
<protein>
    <submittedName>
        <fullName evidence="1">N-acetylglucosaminyltransferase</fullName>
    </submittedName>
</protein>
<keyword evidence="1" id="KW-0808">Transferase</keyword>
<dbReference type="RefSeq" id="WP_277579670.1">
    <property type="nucleotide sequence ID" value="NZ_JANRMI010000007.1"/>
</dbReference>
<comment type="caution">
    <text evidence="1">The sequence shown here is derived from an EMBL/GenBank/DDBJ whole genome shotgun (WGS) entry which is preliminary data.</text>
</comment>
<keyword evidence="1" id="KW-0328">Glycosyltransferase</keyword>
<name>A0ABT6DQJ8_9BACT</name>
<accession>A0ABT6DQJ8</accession>
<dbReference type="PANTHER" id="PTHR12224:SF0">
    <property type="entry name" value="BETA-1,4-MANNOSYL-GLYCOPROTEIN 4-BETA-N-ACETYLGLUCOSAMINYLTRANSFERASE"/>
    <property type="match status" value="1"/>
</dbReference>
<dbReference type="GO" id="GO:0016757">
    <property type="term" value="F:glycosyltransferase activity"/>
    <property type="evidence" value="ECO:0007669"/>
    <property type="project" value="UniProtKB-KW"/>
</dbReference>
<evidence type="ECO:0000313" key="2">
    <source>
        <dbReference type="Proteomes" id="UP001152321"/>
    </source>
</evidence>
<dbReference type="EMBL" id="JANRMI010000007">
    <property type="protein sequence ID" value="MDG0818194.1"/>
    <property type="molecule type" value="Genomic_DNA"/>
</dbReference>
<dbReference type="Proteomes" id="UP001152321">
    <property type="component" value="Unassembled WGS sequence"/>
</dbReference>
<dbReference type="Pfam" id="PF04724">
    <property type="entry name" value="Glyco_transf_17"/>
    <property type="match status" value="1"/>
</dbReference>
<keyword evidence="2" id="KW-1185">Reference proteome</keyword>